<dbReference type="EMBL" id="CAADFF010000143">
    <property type="protein sequence ID" value="VFJ99374.1"/>
    <property type="molecule type" value="Genomic_DNA"/>
</dbReference>
<protein>
    <submittedName>
        <fullName evidence="2">Protein CcmA, bactofilin family</fullName>
    </submittedName>
</protein>
<dbReference type="Pfam" id="PF04519">
    <property type="entry name" value="Bactofilin"/>
    <property type="match status" value="1"/>
</dbReference>
<organism evidence="2">
    <name type="scientific">Candidatus Kentrum sp. LFY</name>
    <dbReference type="NCBI Taxonomy" id="2126342"/>
    <lineage>
        <taxon>Bacteria</taxon>
        <taxon>Pseudomonadati</taxon>
        <taxon>Pseudomonadota</taxon>
        <taxon>Gammaproteobacteria</taxon>
        <taxon>Candidatus Kentrum</taxon>
    </lineage>
</organism>
<sequence>MARKKRKNIKITTLIGHDAELRGDIHFVGGLHVDGAIFGNVISEDPASLVTLSDQGAIEGEVRVPYVVISGTVIGSVYARNHLELSSSARISGSVYYTVIEMAMGAEVNGNLIKQDGDGDEPLSTYAALVDSPGTTGTTGIAGAATNTTNIADTEDVVTA</sequence>
<proteinExistence type="inferred from homology"/>
<gene>
    <name evidence="2" type="ORF">BECKLFY1418B_GA0070995_11434</name>
</gene>
<dbReference type="PANTHER" id="PTHR35024">
    <property type="entry name" value="HYPOTHETICAL CYTOSOLIC PROTEIN"/>
    <property type="match status" value="1"/>
</dbReference>
<dbReference type="InterPro" id="IPR007607">
    <property type="entry name" value="BacA/B"/>
</dbReference>
<accession>A0A450V3I0</accession>
<evidence type="ECO:0000313" key="2">
    <source>
        <dbReference type="EMBL" id="VFJ99374.1"/>
    </source>
</evidence>
<name>A0A450V3I0_9GAMM</name>
<evidence type="ECO:0000256" key="1">
    <source>
        <dbReference type="ARBA" id="ARBA00044755"/>
    </source>
</evidence>
<reference evidence="2" key="1">
    <citation type="submission" date="2019-02" db="EMBL/GenBank/DDBJ databases">
        <authorList>
            <person name="Gruber-Vodicka R. H."/>
            <person name="Seah K. B. B."/>
        </authorList>
    </citation>
    <scope>NUCLEOTIDE SEQUENCE</scope>
    <source>
        <strain evidence="2">BECK_M7</strain>
    </source>
</reference>
<dbReference type="AlphaFoldDB" id="A0A450V3I0"/>
<comment type="similarity">
    <text evidence="1">Belongs to the bactofilin family.</text>
</comment>
<dbReference type="PANTHER" id="PTHR35024:SF4">
    <property type="entry name" value="POLYMER-FORMING CYTOSKELETAL PROTEIN"/>
    <property type="match status" value="1"/>
</dbReference>